<dbReference type="Pfam" id="PF11978">
    <property type="entry name" value="MVP_shoulder"/>
    <property type="match status" value="1"/>
</dbReference>
<feature type="repeat" description="MVP" evidence="10">
    <location>
        <begin position="376"/>
        <end position="438"/>
    </location>
</feature>
<evidence type="ECO:0000256" key="1">
    <source>
        <dbReference type="ARBA" id="ARBA00004123"/>
    </source>
</evidence>
<dbReference type="Pfam" id="PF17795">
    <property type="entry name" value="Vault_3"/>
    <property type="match status" value="1"/>
</dbReference>
<dbReference type="GO" id="GO:0005737">
    <property type="term" value="C:cytoplasm"/>
    <property type="evidence" value="ECO:0007669"/>
    <property type="project" value="UniProtKB-SubCell"/>
</dbReference>
<comment type="subunit">
    <text evidence="9">The vault ribonucleoprotein particle is a huge (400 A x 670 A) cage structure of 12.9 MDa. It consists of a dimer of half-vaults, with each half-vault comprising 39 identical major vault protein (MVP) chains, PARP4 and one or more vault RNAs (vRNAs).</text>
</comment>
<evidence type="ECO:0000256" key="5">
    <source>
        <dbReference type="ARBA" id="ARBA00022737"/>
    </source>
</evidence>
<dbReference type="Gene3D" id="2.30.30.570">
    <property type="match status" value="2"/>
</dbReference>
<name>A0A0N0P6Z8_LEPSE</name>
<dbReference type="InterPro" id="IPR021870">
    <property type="entry name" value="MVP_shoulder"/>
</dbReference>
<evidence type="ECO:0000256" key="4">
    <source>
        <dbReference type="ARBA" id="ARBA00022553"/>
    </source>
</evidence>
<keyword evidence="18" id="KW-1185">Reference proteome</keyword>
<dbReference type="AlphaFoldDB" id="A0A0N0P6Z8"/>
<comment type="subcellular location">
    <subcellularLocation>
        <location evidence="2 10">Cytoplasm</location>
    </subcellularLocation>
    <subcellularLocation>
        <location evidence="1">Nucleus</location>
    </subcellularLocation>
</comment>
<feature type="repeat" description="MVP" evidence="10">
    <location>
        <begin position="265"/>
        <end position="325"/>
    </location>
</feature>
<keyword evidence="4" id="KW-0597">Phosphoprotein</keyword>
<feature type="repeat" description="MVP" evidence="10">
    <location>
        <begin position="142"/>
        <end position="210"/>
    </location>
</feature>
<dbReference type="Gene3D" id="2.30.30.550">
    <property type="entry name" value="Major Vault Protein repeat"/>
    <property type="match status" value="3"/>
</dbReference>
<feature type="domain" description="Major vault protein repeat" evidence="16">
    <location>
        <begin position="437"/>
        <end position="483"/>
    </location>
</feature>
<sequence length="905" mass="100432">MSCKAATQKPRASLYSKESKAEALVEGLLRLPPFHYTHLTNENNNTTELIIGPVTRPIASHETIVLPPTSFVTLSPTQFCLIANPHRSAVNPITGAMEPVRDAYGQVQVQSGEEEYRWHVAPFPLYPEERLVRVEELRVLSATQALQIVALATYDVLPRVTGPSLSSPPSWAPSVKRREAGERFLFYGPGTYYPRVEERVEEVVSGLVVSRGTGLWCCTSETFTDGDSGIEHYAGEQYLRLKEGMCFLQPFETLLSTQTGTILTKEEGLHVKAVKTYTDPRSPFCEEGVVRKAGEVFLVVGETCPCFVPHPYDKVVKRIRRTHLSASQFAVVLNSAAGAGTDAAKLRKVVTNTSFFLEPGEKLEGGRSRNAFLLSAHQAVLVTATGNFTDISCDPSVERYEGDRWLVHGPCSFIPNSFMRVVPDAKTKAEVRCRYLLGENEGLYVRNTVTGVVRCVPGPCSYMLAAEEELWEKPLSAQVELHLPQLVSHSAYIEEEGDRPCGALHGLTERAVSYSIPHRSVTQLYNYKTQVTRIVFGPDRVLLEPDEAFTVVSLSGSPWDPEKPNKCLPKQPNHITALHLFLGPSNMTDVVHVETRDHAQLALQLCYDWYFDVSHGDPERAKKCFSVNDFVGDCCSYIASRIRAAVASMPFEEFHKNSARCLRRAVFDVDPETGRPNEVLCFPSNHLVITSVDTQEMEVLDERTRQGLQKSVKVAIEITTHAQEAEAQQEAMKREQRARGRLERQRMQDQVANEEQRRVLLNAESSGLSIVSLGRSRAIAEALSTASCIEGEAALEAASIRAAKEQLLYSAMTEMQQRKKQLLSEQEKKVVEMTQKYEKEMSEVHHRLIGAVVDALGPATIAEMARAGPELQAKLLSNLGLEGYLVTDGSSPINLFNTADGMLGH</sequence>
<dbReference type="InterPro" id="IPR041136">
    <property type="entry name" value="Vault_4"/>
</dbReference>
<dbReference type="Pfam" id="PF17796">
    <property type="entry name" value="Vault_4"/>
    <property type="match status" value="1"/>
</dbReference>
<keyword evidence="5" id="KW-0677">Repeat</keyword>
<protein>
    <submittedName>
        <fullName evidence="17">Putative major vault protein</fullName>
    </submittedName>
</protein>
<dbReference type="Pfam" id="PF17794">
    <property type="entry name" value="Vault_2"/>
    <property type="match status" value="1"/>
</dbReference>
<dbReference type="InterPro" id="IPR002499">
    <property type="entry name" value="Vault_N"/>
</dbReference>
<dbReference type="InterPro" id="IPR043179">
    <property type="entry name" value="Vault_2_sf"/>
</dbReference>
<evidence type="ECO:0000256" key="11">
    <source>
        <dbReference type="SAM" id="Coils"/>
    </source>
</evidence>
<evidence type="ECO:0000256" key="8">
    <source>
        <dbReference type="ARBA" id="ARBA00024814"/>
    </source>
</evidence>
<dbReference type="InterPro" id="IPR041134">
    <property type="entry name" value="Vault_2"/>
</dbReference>
<evidence type="ECO:0000259" key="16">
    <source>
        <dbReference type="Pfam" id="PF17796"/>
    </source>
</evidence>
<dbReference type="Gene3D" id="2.30.30.560">
    <property type="match status" value="1"/>
</dbReference>
<dbReference type="Gene3D" id="2.30.30.620">
    <property type="match status" value="1"/>
</dbReference>
<evidence type="ECO:0000259" key="13">
    <source>
        <dbReference type="Pfam" id="PF11978"/>
    </source>
</evidence>
<evidence type="ECO:0000259" key="14">
    <source>
        <dbReference type="Pfam" id="PF17794"/>
    </source>
</evidence>
<feature type="domain" description="Major vault protein shoulder" evidence="13">
    <location>
        <begin position="583"/>
        <end position="701"/>
    </location>
</feature>
<comment type="caution">
    <text evidence="17">The sequence shown here is derived from an EMBL/GenBank/DDBJ whole genome shotgun (WGS) entry which is preliminary data.</text>
</comment>
<dbReference type="Gene3D" id="6.10.250.720">
    <property type="match status" value="1"/>
</dbReference>
<feature type="domain" description="Major vault protein repeat" evidence="15">
    <location>
        <begin position="512"/>
        <end position="582"/>
    </location>
</feature>
<dbReference type="PROSITE" id="PS51224">
    <property type="entry name" value="MVP"/>
    <property type="match status" value="5"/>
</dbReference>
<dbReference type="GO" id="GO:0005634">
    <property type="term" value="C:nucleus"/>
    <property type="evidence" value="ECO:0007669"/>
    <property type="project" value="UniProtKB-SubCell"/>
</dbReference>
<dbReference type="GO" id="GO:1990904">
    <property type="term" value="C:ribonucleoprotein complex"/>
    <property type="evidence" value="ECO:0007669"/>
    <property type="project" value="UniProtKB-UniRule"/>
</dbReference>
<reference evidence="17 18" key="1">
    <citation type="journal article" date="2015" name="PLoS Pathog.">
        <title>Leptomonas seymouri: Adaptations to the Dixenous Life Cycle Analyzed by Genome Sequencing, Transcriptome Profiling and Co-infection with Leishmania donovani.</title>
        <authorList>
            <person name="Kraeva N."/>
            <person name="Butenko A."/>
            <person name="Hlavacova J."/>
            <person name="Kostygov A."/>
            <person name="Myskova J."/>
            <person name="Grybchuk D."/>
            <person name="Lestinova T."/>
            <person name="Votypka J."/>
            <person name="Volf P."/>
            <person name="Opperdoes F."/>
            <person name="Flegontov P."/>
            <person name="Lukes J."/>
            <person name="Yurchenko V."/>
        </authorList>
    </citation>
    <scope>NUCLEOTIDE SEQUENCE [LARGE SCALE GENOMIC DNA]</scope>
    <source>
        <strain evidence="17 18">ATCC 30220</strain>
    </source>
</reference>
<dbReference type="FunFam" id="3.30.479.30:FF:000010">
    <property type="entry name" value="major vault protein-like"/>
    <property type="match status" value="1"/>
</dbReference>
<feature type="domain" description="Major vault protein repeat" evidence="12">
    <location>
        <begin position="261"/>
        <end position="309"/>
    </location>
</feature>
<keyword evidence="3 10" id="KW-0963">Cytoplasm</keyword>
<evidence type="ECO:0000259" key="15">
    <source>
        <dbReference type="Pfam" id="PF17795"/>
    </source>
</evidence>
<organism evidence="17 18">
    <name type="scientific">Leptomonas seymouri</name>
    <dbReference type="NCBI Taxonomy" id="5684"/>
    <lineage>
        <taxon>Eukaryota</taxon>
        <taxon>Discoba</taxon>
        <taxon>Euglenozoa</taxon>
        <taxon>Kinetoplastea</taxon>
        <taxon>Metakinetoplastina</taxon>
        <taxon>Trypanosomatida</taxon>
        <taxon>Trypanosomatidae</taxon>
        <taxon>Leishmaniinae</taxon>
        <taxon>Leptomonas</taxon>
    </lineage>
</organism>
<evidence type="ECO:0000256" key="10">
    <source>
        <dbReference type="PROSITE-ProRule" id="PRU00571"/>
    </source>
</evidence>
<feature type="repeat" description="MVP" evidence="10">
    <location>
        <begin position="211"/>
        <end position="264"/>
    </location>
</feature>
<dbReference type="Gene3D" id="3.30.479.30">
    <property type="entry name" value="Band 7 domain"/>
    <property type="match status" value="1"/>
</dbReference>
<dbReference type="EMBL" id="LJSK01000075">
    <property type="protein sequence ID" value="KPI87757.1"/>
    <property type="molecule type" value="Genomic_DNA"/>
</dbReference>
<proteinExistence type="predicted"/>
<dbReference type="Proteomes" id="UP000038009">
    <property type="component" value="Unassembled WGS sequence"/>
</dbReference>
<evidence type="ECO:0000256" key="2">
    <source>
        <dbReference type="ARBA" id="ARBA00004496"/>
    </source>
</evidence>
<dbReference type="CDD" id="cd08825">
    <property type="entry name" value="MVP_shoulder"/>
    <property type="match status" value="1"/>
</dbReference>
<feature type="repeat" description="MVP" evidence="10">
    <location>
        <begin position="77"/>
        <end position="141"/>
    </location>
</feature>
<comment type="function">
    <text evidence="8">Required for normal vault structure. Vaults are multi-subunit structures that may act as scaffolds for proteins involved in signal transduction. Vaults may also play a role in nucleo-cytoplasmic transport.</text>
</comment>
<dbReference type="VEuPathDB" id="TriTrypDB:Lsey_0075_0190"/>
<gene>
    <name evidence="17" type="ORF">ABL78_3166</name>
</gene>
<keyword evidence="11" id="KW-0175">Coiled coil</keyword>
<evidence type="ECO:0000259" key="12">
    <source>
        <dbReference type="Pfam" id="PF01505"/>
    </source>
</evidence>
<dbReference type="OrthoDB" id="6125719at2759"/>
<dbReference type="InterPro" id="IPR039059">
    <property type="entry name" value="MVP"/>
</dbReference>
<evidence type="ECO:0000313" key="17">
    <source>
        <dbReference type="EMBL" id="KPI87757.1"/>
    </source>
</evidence>
<evidence type="ECO:0000256" key="7">
    <source>
        <dbReference type="ARBA" id="ARBA00023274"/>
    </source>
</evidence>
<dbReference type="Pfam" id="PF01505">
    <property type="entry name" value="Vault"/>
    <property type="match status" value="3"/>
</dbReference>
<dbReference type="FunFam" id="2.30.30.570:FF:000001">
    <property type="entry name" value="major vault protein-like"/>
    <property type="match status" value="1"/>
</dbReference>
<evidence type="ECO:0000256" key="9">
    <source>
        <dbReference type="ARBA" id="ARBA00025889"/>
    </source>
</evidence>
<feature type="domain" description="Major vault protein repeat" evidence="12">
    <location>
        <begin position="373"/>
        <end position="415"/>
    </location>
</feature>
<feature type="domain" description="Major vault protein repeat" evidence="12">
    <location>
        <begin position="139"/>
        <end position="195"/>
    </location>
</feature>
<dbReference type="InterPro" id="IPR036013">
    <property type="entry name" value="Band_7/SPFH_dom_sf"/>
</dbReference>
<feature type="coiled-coil region" evidence="11">
    <location>
        <begin position="725"/>
        <end position="764"/>
    </location>
</feature>
<dbReference type="Gene3D" id="6.20.380.10">
    <property type="match status" value="1"/>
</dbReference>
<keyword evidence="7 10" id="KW-0687">Ribonucleoprotein</keyword>
<keyword evidence="6" id="KW-0539">Nucleus</keyword>
<accession>A0A0N0P6Z8</accession>
<dbReference type="InterPro" id="IPR041139">
    <property type="entry name" value="MVP_rep_dom"/>
</dbReference>
<evidence type="ECO:0000256" key="6">
    <source>
        <dbReference type="ARBA" id="ARBA00023242"/>
    </source>
</evidence>
<dbReference type="OMA" id="IEITTHA"/>
<evidence type="ECO:0000256" key="3">
    <source>
        <dbReference type="ARBA" id="ARBA00022490"/>
    </source>
</evidence>
<dbReference type="InterPro" id="IPR040989">
    <property type="entry name" value="Vault_3"/>
</dbReference>
<feature type="domain" description="Major vault protein repeat" evidence="14">
    <location>
        <begin position="72"/>
        <end position="132"/>
    </location>
</feature>
<dbReference type="InterPro" id="IPR043023">
    <property type="entry name" value="MVP_rep_sf"/>
</dbReference>
<evidence type="ECO:0000313" key="18">
    <source>
        <dbReference type="Proteomes" id="UP000038009"/>
    </source>
</evidence>
<dbReference type="PANTHER" id="PTHR14165">
    <property type="entry name" value="MAJOR VAULT PROTEIN"/>
    <property type="match status" value="1"/>
</dbReference>
<dbReference type="PANTHER" id="PTHR14165:SF12">
    <property type="entry name" value="VAULT PROTEIN, PUTATIVE-RELATED"/>
    <property type="match status" value="1"/>
</dbReference>